<dbReference type="Proteomes" id="UP000009131">
    <property type="component" value="Unassembled WGS sequence"/>
</dbReference>
<dbReference type="OrthoDB" id="10265489at2759"/>
<feature type="region of interest" description="Disordered" evidence="1">
    <location>
        <begin position="174"/>
        <end position="204"/>
    </location>
</feature>
<dbReference type="GO" id="GO:0006897">
    <property type="term" value="P:endocytosis"/>
    <property type="evidence" value="ECO:0007669"/>
    <property type="project" value="InterPro"/>
</dbReference>
<protein>
    <recommendedName>
        <fullName evidence="2">NECAP PHear domain-containing protein</fullName>
    </recommendedName>
</protein>
<dbReference type="Gene3D" id="2.30.29.30">
    <property type="entry name" value="Pleckstrin-homology domain (PH domain)/Phosphotyrosine-binding domain (PTB)"/>
    <property type="match status" value="1"/>
</dbReference>
<gene>
    <name evidence="3" type="primary">Mo02197</name>
    <name evidence="3" type="ORF">E5Q_02197</name>
</gene>
<keyword evidence="4" id="KW-1185">Reference proteome</keyword>
<dbReference type="RefSeq" id="XP_014570050.1">
    <property type="nucleotide sequence ID" value="XM_014714564.1"/>
</dbReference>
<dbReference type="PANTHER" id="PTHR12847:SF9">
    <property type="entry name" value="NECAP-LIKE PROTEIN CG9132"/>
    <property type="match status" value="1"/>
</dbReference>
<evidence type="ECO:0000256" key="1">
    <source>
        <dbReference type="SAM" id="MobiDB-lite"/>
    </source>
</evidence>
<reference evidence="3 4" key="2">
    <citation type="journal article" date="2012" name="Open Biol.">
        <title>Characteristics of nucleosomes and linker DNA regions on the genome of the basidiomycete Mixia osmundae revealed by mono- and dinucleosome mapping.</title>
        <authorList>
            <person name="Nishida H."/>
            <person name="Kondo S."/>
            <person name="Matsumoto T."/>
            <person name="Suzuki Y."/>
            <person name="Yoshikawa H."/>
            <person name="Taylor T.D."/>
            <person name="Sugiyama J."/>
        </authorList>
    </citation>
    <scope>NUCLEOTIDE SEQUENCE [LARGE SCALE GENOMIC DNA]</scope>
    <source>
        <strain evidence="4">CBS 9802 / IAM 14324 / JCM 22182 / KY 12970</strain>
    </source>
</reference>
<dbReference type="InterPro" id="IPR012466">
    <property type="entry name" value="NECAP_PHear"/>
</dbReference>
<dbReference type="CDD" id="cd13228">
    <property type="entry name" value="PHear_NECAP"/>
    <property type="match status" value="1"/>
</dbReference>
<reference evidence="3 4" key="1">
    <citation type="journal article" date="2011" name="J. Gen. Appl. Microbiol.">
        <title>Draft genome sequencing of the enigmatic basidiomycete Mixia osmundae.</title>
        <authorList>
            <person name="Nishida H."/>
            <person name="Nagatsuka Y."/>
            <person name="Sugiyama J."/>
        </authorList>
    </citation>
    <scope>NUCLEOTIDE SEQUENCE [LARGE SCALE GENOMIC DNA]</scope>
    <source>
        <strain evidence="4">CBS 9802 / IAM 14324 / JCM 22182 / KY 12970</strain>
    </source>
</reference>
<dbReference type="InterPro" id="IPR011993">
    <property type="entry name" value="PH-like_dom_sf"/>
</dbReference>
<dbReference type="STRING" id="764103.G7DY82"/>
<evidence type="ECO:0000259" key="2">
    <source>
        <dbReference type="Pfam" id="PF07933"/>
    </source>
</evidence>
<accession>G7DY82</accession>
<dbReference type="eggNOG" id="KOG2500">
    <property type="taxonomic scope" value="Eukaryota"/>
</dbReference>
<dbReference type="PANTHER" id="PTHR12847">
    <property type="entry name" value="ATP-BINDING CASSETTE ABC TRANSPORTER-RELATED"/>
    <property type="match status" value="1"/>
</dbReference>
<proteinExistence type="predicted"/>
<dbReference type="HOGENOM" id="CLU_069884_2_1_1"/>
<dbReference type="AlphaFoldDB" id="G7DY82"/>
<name>G7DY82_MIXOS</name>
<dbReference type="GO" id="GO:0030125">
    <property type="term" value="C:clathrin vesicle coat"/>
    <property type="evidence" value="ECO:0007669"/>
    <property type="project" value="TreeGrafter"/>
</dbReference>
<evidence type="ECO:0000313" key="3">
    <source>
        <dbReference type="EMBL" id="GAA95542.1"/>
    </source>
</evidence>
<comment type="caution">
    <text evidence="3">The sequence shown here is derived from an EMBL/GenBank/DDBJ whole genome shotgun (WGS) entry which is preliminary data.</text>
</comment>
<dbReference type="OMA" id="LTTNRGH"/>
<dbReference type="InParanoid" id="G7DY82"/>
<dbReference type="SUPFAM" id="SSF50729">
    <property type="entry name" value="PH domain-like"/>
    <property type="match status" value="1"/>
</dbReference>
<organism evidence="3 4">
    <name type="scientific">Mixia osmundae (strain CBS 9802 / IAM 14324 / JCM 22182 / KY 12970)</name>
    <dbReference type="NCBI Taxonomy" id="764103"/>
    <lineage>
        <taxon>Eukaryota</taxon>
        <taxon>Fungi</taxon>
        <taxon>Dikarya</taxon>
        <taxon>Basidiomycota</taxon>
        <taxon>Pucciniomycotina</taxon>
        <taxon>Mixiomycetes</taxon>
        <taxon>Mixiales</taxon>
        <taxon>Mixiaceae</taxon>
        <taxon>Mixia</taxon>
    </lineage>
</organism>
<dbReference type="Pfam" id="PF07933">
    <property type="entry name" value="DUF1681"/>
    <property type="match status" value="1"/>
</dbReference>
<dbReference type="EMBL" id="BABT02000062">
    <property type="protein sequence ID" value="GAA95542.1"/>
    <property type="molecule type" value="Genomic_DNA"/>
</dbReference>
<feature type="domain" description="NECAP PHear" evidence="2">
    <location>
        <begin position="4"/>
        <end position="167"/>
    </location>
</feature>
<feature type="region of interest" description="Disordered" evidence="1">
    <location>
        <begin position="131"/>
        <end position="159"/>
    </location>
</feature>
<sequence>MDDFESVLWIARECYVYQIPPRSSGAGYRANDWQVDKFLWKGRLRVMEIGSGTPSRVEIKLEDDSTGDEFAVCPYDTTGAAVEAVLDSSRYFVLRVRDRASGKHAYLGMGFPERSDAFDFNVCLQDWKKRQTTPVASAEDDRTKPSPHLPAGGPKDYSLNAPVTINIGKLGKRPVGSATAASIGGLGAGLLPPPPPAPRRARDG</sequence>
<evidence type="ECO:0000313" key="4">
    <source>
        <dbReference type="Proteomes" id="UP000009131"/>
    </source>
</evidence>